<dbReference type="OMA" id="ENRQWSE"/>
<dbReference type="InterPro" id="IPR007700">
    <property type="entry name" value="DUF668"/>
</dbReference>
<feature type="domain" description="DUF668" evidence="2">
    <location>
        <begin position="349"/>
        <end position="440"/>
    </location>
</feature>
<dbReference type="PANTHER" id="PTHR31371:SF13">
    <property type="entry name" value="OS05G0457600 PROTEIN"/>
    <property type="match status" value="1"/>
</dbReference>
<dbReference type="InterPro" id="IPR021864">
    <property type="entry name" value="DUF3475"/>
</dbReference>
<dbReference type="EMBL" id="LRBV02000007">
    <property type="status" value="NOT_ANNOTATED_CDS"/>
    <property type="molecule type" value="Genomic_DNA"/>
</dbReference>
<dbReference type="OrthoDB" id="673374at2759"/>
<dbReference type="EnsemblPlants" id="QL07p029214:mrna">
    <property type="protein sequence ID" value="QL07p029214:mrna:CDS:1"/>
    <property type="gene ID" value="QL07p029214"/>
</dbReference>
<evidence type="ECO:0008006" key="6">
    <source>
        <dbReference type="Google" id="ProtNLM"/>
    </source>
</evidence>
<dbReference type="InParanoid" id="A0A7N2R7R9"/>
<dbReference type="Pfam" id="PF11961">
    <property type="entry name" value="DUF3475"/>
    <property type="match status" value="1"/>
</dbReference>
<organism evidence="4 5">
    <name type="scientific">Quercus lobata</name>
    <name type="common">Valley oak</name>
    <dbReference type="NCBI Taxonomy" id="97700"/>
    <lineage>
        <taxon>Eukaryota</taxon>
        <taxon>Viridiplantae</taxon>
        <taxon>Streptophyta</taxon>
        <taxon>Embryophyta</taxon>
        <taxon>Tracheophyta</taxon>
        <taxon>Spermatophyta</taxon>
        <taxon>Magnoliopsida</taxon>
        <taxon>eudicotyledons</taxon>
        <taxon>Gunneridae</taxon>
        <taxon>Pentapetalae</taxon>
        <taxon>rosids</taxon>
        <taxon>fabids</taxon>
        <taxon>Fagales</taxon>
        <taxon>Fagaceae</taxon>
        <taxon>Quercus</taxon>
    </lineage>
</organism>
<dbReference type="Gramene" id="QL07p029214:mrna">
    <property type="protein sequence ID" value="QL07p029214:mrna:CDS:1"/>
    <property type="gene ID" value="QL07p029214"/>
</dbReference>
<keyword evidence="5" id="KW-1185">Reference proteome</keyword>
<evidence type="ECO:0000313" key="5">
    <source>
        <dbReference type="Proteomes" id="UP000594261"/>
    </source>
</evidence>
<reference evidence="4 5" key="1">
    <citation type="journal article" date="2016" name="G3 (Bethesda)">
        <title>First Draft Assembly and Annotation of the Genome of a California Endemic Oak Quercus lobata Nee (Fagaceae).</title>
        <authorList>
            <person name="Sork V.L."/>
            <person name="Fitz-Gibbon S.T."/>
            <person name="Puiu D."/>
            <person name="Crepeau M."/>
            <person name="Gugger P.F."/>
            <person name="Sherman R."/>
            <person name="Stevens K."/>
            <person name="Langley C.H."/>
            <person name="Pellegrini M."/>
            <person name="Salzberg S.L."/>
        </authorList>
    </citation>
    <scope>NUCLEOTIDE SEQUENCE [LARGE SCALE GENOMIC DNA]</scope>
    <source>
        <strain evidence="4 5">cv. SW786</strain>
    </source>
</reference>
<feature type="domain" description="DUF3475" evidence="3">
    <location>
        <begin position="38"/>
        <end position="93"/>
    </location>
</feature>
<dbReference type="RefSeq" id="XP_030927341.1">
    <property type="nucleotide sequence ID" value="XM_031071481.1"/>
</dbReference>
<dbReference type="KEGG" id="qlo:115953717"/>
<feature type="region of interest" description="Disordered" evidence="1">
    <location>
        <begin position="269"/>
        <end position="299"/>
    </location>
</feature>
<evidence type="ECO:0000313" key="4">
    <source>
        <dbReference type="EnsemblPlants" id="QL07p029214:mrna:CDS:1"/>
    </source>
</evidence>
<protein>
    <recommendedName>
        <fullName evidence="6">Avr9/Cf-9 rapidly elicited protein 137</fullName>
    </recommendedName>
</protein>
<dbReference type="Pfam" id="PF05003">
    <property type="entry name" value="DUF668"/>
    <property type="match status" value="1"/>
</dbReference>
<evidence type="ECO:0000259" key="2">
    <source>
        <dbReference type="Pfam" id="PF05003"/>
    </source>
</evidence>
<evidence type="ECO:0000256" key="1">
    <source>
        <dbReference type="SAM" id="MobiDB-lite"/>
    </source>
</evidence>
<dbReference type="AlphaFoldDB" id="A0A7N2R7R9"/>
<accession>A0A7N2R7R9</accession>
<dbReference type="Proteomes" id="UP000594261">
    <property type="component" value="Chromosome 7"/>
</dbReference>
<evidence type="ECO:0000259" key="3">
    <source>
        <dbReference type="Pfam" id="PF11961"/>
    </source>
</evidence>
<name>A0A7N2R7R9_QUELO</name>
<proteinExistence type="predicted"/>
<dbReference type="GeneID" id="115953717"/>
<dbReference type="GO" id="GO:0045927">
    <property type="term" value="P:positive regulation of growth"/>
    <property type="evidence" value="ECO:0007669"/>
    <property type="project" value="InterPro"/>
</dbReference>
<reference evidence="4" key="2">
    <citation type="submission" date="2021-01" db="UniProtKB">
        <authorList>
            <consortium name="EnsemblPlants"/>
        </authorList>
    </citation>
    <scope>IDENTIFICATION</scope>
</reference>
<sequence>MVVATMAWLSGATKSLHYRQLFALRHHQKSTSSSTLGILTFDVAKTMSRLVSLYKSLSDDQLLKLRKEIMRSKGVAYLNSKDEGFLLNLACSERLEDLNQAAITVARYGQKCSDLGLNRFDLIYSDLKLGVIDLGKLEYNTKHVLKIIERMEKSISATANLHAALESLAELEASERKIERWKNTIGPKQISNLEYIKQKIAVQRKQVQHYRETSLWYKGFDKSVGHMARIVCVIYARICSVFEPYISDLPFFSNDSNLRPVSNHNKRQNFWIRQDDESEYEDTEKNEKSNSKSGPVPNNNKRFIVRFLSHELNPSSQDRDIESTTTQRNREAMMTNYNNHVFALAPPHTVGGSGLSLRYANVIICAEQCLYAPATIGEEAREALYEMLPARLKGAVRAKLKSNRLKRDDEDCDGHSLAEGWRDALEEIMGWLGPLAHDTMTWQAERNMERQKFDSKPRVLLLQTLHYSDLEKTEAAIVEVLVGLSCIYRFENRCLPGSSATVQYI</sequence>
<dbReference type="PANTHER" id="PTHR31371">
    <property type="entry name" value="BNAC09G50660D PROTEIN"/>
    <property type="match status" value="1"/>
</dbReference>
<gene>
    <name evidence="4" type="primary">LOC115953717</name>
</gene>